<dbReference type="AlphaFoldDB" id="U3ANE6"/>
<dbReference type="EMBL" id="BATL01000023">
    <property type="protein sequence ID" value="GAD75295.1"/>
    <property type="molecule type" value="Genomic_DNA"/>
</dbReference>
<organism evidence="3 4">
    <name type="scientific">Vibrio azureus NBRC 104587</name>
    <dbReference type="NCBI Taxonomy" id="1219077"/>
    <lineage>
        <taxon>Bacteria</taxon>
        <taxon>Pseudomonadati</taxon>
        <taxon>Pseudomonadota</taxon>
        <taxon>Gammaproteobacteria</taxon>
        <taxon>Vibrionales</taxon>
        <taxon>Vibrionaceae</taxon>
        <taxon>Vibrio</taxon>
    </lineage>
</organism>
<accession>U3ANE6</accession>
<dbReference type="Proteomes" id="UP000016567">
    <property type="component" value="Unassembled WGS sequence"/>
</dbReference>
<dbReference type="Pfam" id="PF01464">
    <property type="entry name" value="SLT"/>
    <property type="match status" value="1"/>
</dbReference>
<proteinExistence type="predicted"/>
<evidence type="ECO:0000256" key="1">
    <source>
        <dbReference type="SAM" id="SignalP"/>
    </source>
</evidence>
<keyword evidence="4" id="KW-1185">Reference proteome</keyword>
<dbReference type="STRING" id="1219077.VAZ01S_023_00620"/>
<dbReference type="Gene3D" id="1.10.530.10">
    <property type="match status" value="1"/>
</dbReference>
<name>U3ANE6_9VIBR</name>
<protein>
    <recommendedName>
        <fullName evidence="2">Transglycosylase SLT domain-containing protein</fullName>
    </recommendedName>
</protein>
<dbReference type="eggNOG" id="COG0741">
    <property type="taxonomic scope" value="Bacteria"/>
</dbReference>
<evidence type="ECO:0000313" key="3">
    <source>
        <dbReference type="EMBL" id="GAD75295.1"/>
    </source>
</evidence>
<dbReference type="InterPro" id="IPR008258">
    <property type="entry name" value="Transglycosylase_SLT_dom_1"/>
</dbReference>
<feature type="signal peptide" evidence="1">
    <location>
        <begin position="1"/>
        <end position="21"/>
    </location>
</feature>
<keyword evidence="1" id="KW-0732">Signal</keyword>
<dbReference type="RefSeq" id="WP_021709054.1">
    <property type="nucleotide sequence ID" value="NZ_BAOB01000002.1"/>
</dbReference>
<dbReference type="OrthoDB" id="9808681at2"/>
<sequence length="148" mass="16567">MLLRRALVACYAISFSAWSFCFDEAGRRFDVSVPLLKAVCFTESSMRANAINGGNSDGTTDYGLCQINSWWFPKLKKYGITKESLLNDPCQNTLVSAWILAGNFEITSDGWKAVGAYNAGWKNTPEKEAARQHYIALVKQNLENMTHE</sequence>
<feature type="chain" id="PRO_5004638143" description="Transglycosylase SLT domain-containing protein" evidence="1">
    <location>
        <begin position="22"/>
        <end position="148"/>
    </location>
</feature>
<reference evidence="3 4" key="1">
    <citation type="submission" date="2013-09" db="EMBL/GenBank/DDBJ databases">
        <title>Whole genome shotgun sequence of Vibrio azureus NBRC 104587.</title>
        <authorList>
            <person name="Isaki S."/>
            <person name="Hosoyama A."/>
            <person name="Numata M."/>
            <person name="Hashimoto M."/>
            <person name="Hosoyama Y."/>
            <person name="Tsuchikane K."/>
            <person name="Noguchi M."/>
            <person name="Hirakata S."/>
            <person name="Ichikawa N."/>
            <person name="Ohji S."/>
            <person name="Yamazoe A."/>
            <person name="Fujita N."/>
        </authorList>
    </citation>
    <scope>NUCLEOTIDE SEQUENCE [LARGE SCALE GENOMIC DNA]</scope>
    <source>
        <strain evidence="3 4">NBRC 104587</strain>
    </source>
</reference>
<dbReference type="InterPro" id="IPR023346">
    <property type="entry name" value="Lysozyme-like_dom_sf"/>
</dbReference>
<dbReference type="SUPFAM" id="SSF53955">
    <property type="entry name" value="Lysozyme-like"/>
    <property type="match status" value="1"/>
</dbReference>
<gene>
    <name evidence="3" type="ORF">VAZ01S_023_00620</name>
</gene>
<dbReference type="CDD" id="cd13400">
    <property type="entry name" value="LT_IagB-like"/>
    <property type="match status" value="1"/>
</dbReference>
<feature type="domain" description="Transglycosylase SLT" evidence="2">
    <location>
        <begin position="21"/>
        <end position="132"/>
    </location>
</feature>
<evidence type="ECO:0000259" key="2">
    <source>
        <dbReference type="Pfam" id="PF01464"/>
    </source>
</evidence>
<evidence type="ECO:0000313" key="4">
    <source>
        <dbReference type="Proteomes" id="UP000016567"/>
    </source>
</evidence>
<comment type="caution">
    <text evidence="3">The sequence shown here is derived from an EMBL/GenBank/DDBJ whole genome shotgun (WGS) entry which is preliminary data.</text>
</comment>